<feature type="active site" description="Proton acceptor" evidence="8">
    <location>
        <position position="181"/>
    </location>
</feature>
<dbReference type="SUPFAM" id="SSF51735">
    <property type="entry name" value="NAD(P)-binding Rossmann-fold domains"/>
    <property type="match status" value="1"/>
</dbReference>
<dbReference type="InterPro" id="IPR011304">
    <property type="entry name" value="L-lactate_DH"/>
</dbReference>
<dbReference type="InterPro" id="IPR036291">
    <property type="entry name" value="NAD(P)-bd_dom_sf"/>
</dbReference>
<dbReference type="InterPro" id="IPR022383">
    <property type="entry name" value="Lactate/malate_DH_C"/>
</dbReference>
<evidence type="ECO:0000259" key="11">
    <source>
        <dbReference type="Pfam" id="PF00056"/>
    </source>
</evidence>
<evidence type="ECO:0000256" key="2">
    <source>
        <dbReference type="ARBA" id="ARBA00006054"/>
    </source>
</evidence>
<evidence type="ECO:0000256" key="10">
    <source>
        <dbReference type="RuleBase" id="RU003369"/>
    </source>
</evidence>
<keyword evidence="5 9" id="KW-0520">NAD</keyword>
<evidence type="ECO:0000313" key="14">
    <source>
        <dbReference type="Proteomes" id="UP000320776"/>
    </source>
</evidence>
<dbReference type="GO" id="GO:0004459">
    <property type="term" value="F:L-lactate dehydrogenase (NAD+) activity"/>
    <property type="evidence" value="ECO:0007669"/>
    <property type="project" value="UniProtKB-UniRule"/>
</dbReference>
<feature type="binding site" evidence="9">
    <location>
        <position position="37"/>
    </location>
    <ligand>
        <name>NAD(+)</name>
        <dbReference type="ChEBI" id="CHEBI:57540"/>
    </ligand>
</feature>
<evidence type="ECO:0000259" key="12">
    <source>
        <dbReference type="Pfam" id="PF02866"/>
    </source>
</evidence>
<dbReference type="SUPFAM" id="SSF56327">
    <property type="entry name" value="LDH C-terminal domain-like"/>
    <property type="match status" value="1"/>
</dbReference>
<dbReference type="PANTHER" id="PTHR43128">
    <property type="entry name" value="L-2-HYDROXYCARBOXYLATE DEHYDROGENASE (NAD(P)(+))"/>
    <property type="match status" value="1"/>
</dbReference>
<dbReference type="UniPathway" id="UPA00554">
    <property type="reaction ID" value="UER00611"/>
</dbReference>
<accession>A0A517DWD5</accession>
<dbReference type="PIRSF" id="PIRSF000102">
    <property type="entry name" value="Lac_mal_DH"/>
    <property type="match status" value="1"/>
</dbReference>
<protein>
    <recommendedName>
        <fullName evidence="3 7">L-lactate dehydrogenase</fullName>
        <ecNumber evidence="3 7">1.1.1.27</ecNumber>
    </recommendedName>
</protein>
<dbReference type="InterPro" id="IPR001557">
    <property type="entry name" value="L-lactate/malate_DH"/>
</dbReference>
<feature type="binding site" evidence="9">
    <location>
        <begin position="124"/>
        <end position="126"/>
    </location>
    <ligand>
        <name>NAD(+)</name>
        <dbReference type="ChEBI" id="CHEBI:57540"/>
    </ligand>
</feature>
<dbReference type="Gene3D" id="3.90.110.10">
    <property type="entry name" value="Lactate dehydrogenase/glycoside hydrolase, family 4, C-terminal"/>
    <property type="match status" value="1"/>
</dbReference>
<evidence type="ECO:0000256" key="3">
    <source>
        <dbReference type="ARBA" id="ARBA00012967"/>
    </source>
</evidence>
<dbReference type="KEGG" id="sted:SPTER_30650"/>
<dbReference type="AlphaFoldDB" id="A0A517DWD5"/>
<dbReference type="Pfam" id="PF00056">
    <property type="entry name" value="Ldh_1_N"/>
    <property type="match status" value="1"/>
</dbReference>
<sequence>MNCAKNKLAIVGVGHVGSAVLNCALSFNLAADIALIDIIEKKAIGEALDASHGTPFTYSPNVHIHAGGYEECKDAKVIIVAAGPSILPGEKTDRLLLADRNVQVIKDVMTAITQYTKDAIIIIITNPLDITLYCAQNLFGYPRHKVFGTGTTLETARLRRILANKYAVDPKNVHGYMLGEHGNSAFPAWSLVNVAGIPSDRLDEYFQPAEPLDREKTAAEVVSVAYDVLNFKGCTNSGIAMVACRLARSVLFNEGSIFPVSTTLKGDYGLSQVALSLPCQITATGVTRRLNVPLPAAEKEKLHKSAASISQVLRSVGLVG</sequence>
<dbReference type="EC" id="1.1.1.27" evidence="3 7"/>
<dbReference type="InterPro" id="IPR001236">
    <property type="entry name" value="Lactate/malate_DH_N"/>
</dbReference>
<dbReference type="Pfam" id="PF02866">
    <property type="entry name" value="Ldh_1_C"/>
    <property type="match status" value="1"/>
</dbReference>
<gene>
    <name evidence="13" type="primary">ldh_1</name>
    <name evidence="13" type="ORF">SPTER_30650</name>
</gene>
<evidence type="ECO:0000256" key="5">
    <source>
        <dbReference type="ARBA" id="ARBA00023027"/>
    </source>
</evidence>
<dbReference type="Gene3D" id="3.40.50.720">
    <property type="entry name" value="NAD(P)-binding Rossmann-like Domain"/>
    <property type="match status" value="1"/>
</dbReference>
<evidence type="ECO:0000256" key="6">
    <source>
        <dbReference type="ARBA" id="ARBA00049258"/>
    </source>
</evidence>
<reference evidence="13 14" key="1">
    <citation type="submission" date="2019-02" db="EMBL/GenBank/DDBJ databases">
        <title>Closed genome of Sporomusa termitida DSM 4440.</title>
        <authorList>
            <person name="Poehlein A."/>
            <person name="Daniel R."/>
        </authorList>
    </citation>
    <scope>NUCLEOTIDE SEQUENCE [LARGE SCALE GENOMIC DNA]</scope>
    <source>
        <strain evidence="13 14">DSM 4440</strain>
    </source>
</reference>
<dbReference type="GO" id="GO:0005737">
    <property type="term" value="C:cytoplasm"/>
    <property type="evidence" value="ECO:0007669"/>
    <property type="project" value="UniProtKB-UniRule"/>
</dbReference>
<comment type="catalytic activity">
    <reaction evidence="6">
        <text>(S)-lactate + NAD(+) = pyruvate + NADH + H(+)</text>
        <dbReference type="Rhea" id="RHEA:23444"/>
        <dbReference type="ChEBI" id="CHEBI:15361"/>
        <dbReference type="ChEBI" id="CHEBI:15378"/>
        <dbReference type="ChEBI" id="CHEBI:16651"/>
        <dbReference type="ChEBI" id="CHEBI:57540"/>
        <dbReference type="ChEBI" id="CHEBI:57945"/>
        <dbReference type="EC" id="1.1.1.27"/>
    </reaction>
</comment>
<dbReference type="PRINTS" id="PR00086">
    <property type="entry name" value="LLDHDRGNASE"/>
</dbReference>
<dbReference type="PROSITE" id="PS00064">
    <property type="entry name" value="L_LDH"/>
    <property type="match status" value="1"/>
</dbReference>
<evidence type="ECO:0000256" key="4">
    <source>
        <dbReference type="ARBA" id="ARBA00023002"/>
    </source>
</evidence>
<dbReference type="OrthoDB" id="9802969at2"/>
<keyword evidence="4 10" id="KW-0560">Oxidoreductase</keyword>
<dbReference type="InterPro" id="IPR018177">
    <property type="entry name" value="L-lactate_DH_AS"/>
</dbReference>
<comment type="similarity">
    <text evidence="2">Belongs to the LDH/MDH superfamily. LDH family.</text>
</comment>
<dbReference type="InterPro" id="IPR015955">
    <property type="entry name" value="Lactate_DH/Glyco_Ohase_4_C"/>
</dbReference>
<evidence type="ECO:0000256" key="7">
    <source>
        <dbReference type="NCBIfam" id="TIGR01771"/>
    </source>
</evidence>
<comment type="pathway">
    <text evidence="1">Fermentation; pyruvate fermentation to lactate; (S)-lactate from pyruvate: step 1/1.</text>
</comment>
<keyword evidence="14" id="KW-1185">Reference proteome</keyword>
<dbReference type="EMBL" id="CP036259">
    <property type="protein sequence ID" value="QDR81657.1"/>
    <property type="molecule type" value="Genomic_DNA"/>
</dbReference>
<dbReference type="Proteomes" id="UP000320776">
    <property type="component" value="Chromosome"/>
</dbReference>
<evidence type="ECO:0000256" key="9">
    <source>
        <dbReference type="PIRSR" id="PIRSR000102-3"/>
    </source>
</evidence>
<dbReference type="PANTHER" id="PTHR43128:SF16">
    <property type="entry name" value="L-LACTATE DEHYDROGENASE"/>
    <property type="match status" value="1"/>
</dbReference>
<evidence type="ECO:0000256" key="8">
    <source>
        <dbReference type="PIRSR" id="PIRSR000102-1"/>
    </source>
</evidence>
<feature type="binding site" evidence="9">
    <location>
        <begin position="12"/>
        <end position="17"/>
    </location>
    <ligand>
        <name>NAD(+)</name>
        <dbReference type="ChEBI" id="CHEBI:57540"/>
    </ligand>
</feature>
<feature type="domain" description="Lactate/malate dehydrogenase C-terminal" evidence="12">
    <location>
        <begin position="151"/>
        <end position="311"/>
    </location>
</feature>
<evidence type="ECO:0000256" key="1">
    <source>
        <dbReference type="ARBA" id="ARBA00004843"/>
    </source>
</evidence>
<dbReference type="RefSeq" id="WP_144351125.1">
    <property type="nucleotide sequence ID" value="NZ_CP036259.1"/>
</dbReference>
<evidence type="ECO:0000313" key="13">
    <source>
        <dbReference type="EMBL" id="QDR81657.1"/>
    </source>
</evidence>
<organism evidence="13 14">
    <name type="scientific">Sporomusa termitida</name>
    <dbReference type="NCBI Taxonomy" id="2377"/>
    <lineage>
        <taxon>Bacteria</taxon>
        <taxon>Bacillati</taxon>
        <taxon>Bacillota</taxon>
        <taxon>Negativicutes</taxon>
        <taxon>Selenomonadales</taxon>
        <taxon>Sporomusaceae</taxon>
        <taxon>Sporomusa</taxon>
    </lineage>
</organism>
<dbReference type="GO" id="GO:0006089">
    <property type="term" value="P:lactate metabolic process"/>
    <property type="evidence" value="ECO:0007669"/>
    <property type="project" value="TreeGrafter"/>
</dbReference>
<dbReference type="NCBIfam" id="TIGR01771">
    <property type="entry name" value="L-LDH-NAD"/>
    <property type="match status" value="1"/>
</dbReference>
<proteinExistence type="inferred from homology"/>
<feature type="binding site" evidence="9">
    <location>
        <position position="101"/>
    </location>
    <ligand>
        <name>NAD(+)</name>
        <dbReference type="ChEBI" id="CHEBI:57540"/>
    </ligand>
</feature>
<dbReference type="GO" id="GO:0006096">
    <property type="term" value="P:glycolytic process"/>
    <property type="evidence" value="ECO:0007669"/>
    <property type="project" value="UniProtKB-UniRule"/>
</dbReference>
<name>A0A517DWD5_9FIRM</name>
<feature type="domain" description="Lactate/malate dehydrogenase N-terminal" evidence="11">
    <location>
        <begin position="7"/>
        <end position="148"/>
    </location>
</feature>